<comment type="caution">
    <text evidence="7">The sequence shown here is derived from an EMBL/GenBank/DDBJ whole genome shotgun (WGS) entry which is preliminary data.</text>
</comment>
<dbReference type="Gene3D" id="2.10.25.10">
    <property type="entry name" value="Laminin"/>
    <property type="match status" value="1"/>
</dbReference>
<dbReference type="InterPro" id="IPR051216">
    <property type="entry name" value="Teneurin"/>
</dbReference>
<feature type="disulfide bond" evidence="4">
    <location>
        <begin position="349"/>
        <end position="358"/>
    </location>
</feature>
<dbReference type="OrthoDB" id="6130531at2759"/>
<dbReference type="EMBL" id="ANIZ01002096">
    <property type="protein sequence ID" value="ETI42400.1"/>
    <property type="molecule type" value="Genomic_DNA"/>
</dbReference>
<gene>
    <name evidence="7" type="ORF">F443_12449</name>
</gene>
<dbReference type="PANTHER" id="PTHR11219">
    <property type="entry name" value="TENEURIN AND N-ACETYLGLUCOSAMINE-1-PHOSPHODIESTER ALPHA-N-ACETYLGLUCOSAMINIDASE"/>
    <property type="match status" value="1"/>
</dbReference>
<sequence>MFSIARIWWIPLLVGTLLLGRDTADASCARGVYNSKICSGHGTCNTRNLCECDARHFGFDCSQERCPLGPAWVAPARAMDDAHYLVECSNKGVCDHKEEICRHCLRWAQSLCTTRGMQIRYTGASAAKAITATTAQSCPRGDDPMTTGQKNEVQIVQCTGTGGSFFLFFKGQSVEIPFDTTLESLEKIFTTLKSLPVVKVTFGGTATTVCSSTAANPIMIEFIQDFGPQSPIKVLGMLKGVVYLTGGSVFATSAGGILGGRTSVQGTKEWEFCSNRGDCSFETGQCKCFTNPMPGYRSSDGYGNPGTRGDCGCANDKNLYGGPISACVGELACSGHGYCTGSPSYKCICERGWSTGDCSSRKCPSGPSWFTSPSASNTVHNQWSECSDAGICDRTTGQCSCYTPFEGAACEYMKCPGDPVCSGHGQCMTIRQLSLEADVDAPSLVFDYGSDPNNIHTFDRDNILGCKCDPGYEGYDCSKRSCLKGDDPVTTDQVDELQLLKCTATGGIFRLQYRTSTSVDIPFDATSDDLRYILMNSFGFEDPVVEYSSGTKACSTPGSADNIITVNFPIDHGDIPPIRAETTGLIALSGSVSFVTADNGVAIGGMVSQKGTKENAVCSNRGYCDYSQGICSCSIGYGTSDGRGNQGNRDDCGRIMPKIKYVAQELPMQ</sequence>
<comment type="caution">
    <text evidence="4">Lacks conserved residue(s) required for the propagation of feature annotation.</text>
</comment>
<keyword evidence="5" id="KW-0732">Signal</keyword>
<proteinExistence type="predicted"/>
<keyword evidence="2" id="KW-0677">Repeat</keyword>
<dbReference type="Proteomes" id="UP000018721">
    <property type="component" value="Unassembled WGS sequence"/>
</dbReference>
<dbReference type="SMART" id="SM00181">
    <property type="entry name" value="EGF"/>
    <property type="match status" value="4"/>
</dbReference>
<evidence type="ECO:0000256" key="3">
    <source>
        <dbReference type="ARBA" id="ARBA00023157"/>
    </source>
</evidence>
<evidence type="ECO:0000256" key="1">
    <source>
        <dbReference type="ARBA" id="ARBA00022536"/>
    </source>
</evidence>
<evidence type="ECO:0000313" key="8">
    <source>
        <dbReference type="Proteomes" id="UP000018721"/>
    </source>
</evidence>
<dbReference type="InterPro" id="IPR000742">
    <property type="entry name" value="EGF"/>
</dbReference>
<dbReference type="InterPro" id="IPR013111">
    <property type="entry name" value="EGF_extracell"/>
</dbReference>
<keyword evidence="1 4" id="KW-0245">EGF-like domain</keyword>
<feature type="signal peptide" evidence="5">
    <location>
        <begin position="1"/>
        <end position="26"/>
    </location>
</feature>
<name>V9ET03_PHYNI</name>
<feature type="chain" id="PRO_5004774867" description="EGF-like domain-containing protein" evidence="5">
    <location>
        <begin position="27"/>
        <end position="669"/>
    </location>
</feature>
<evidence type="ECO:0000313" key="7">
    <source>
        <dbReference type="EMBL" id="ETI42400.1"/>
    </source>
</evidence>
<dbReference type="AlphaFoldDB" id="V9ET03"/>
<dbReference type="Pfam" id="PF07974">
    <property type="entry name" value="EGF_2"/>
    <property type="match status" value="1"/>
</dbReference>
<dbReference type="PROSITE" id="PS01186">
    <property type="entry name" value="EGF_2"/>
    <property type="match status" value="2"/>
</dbReference>
<protein>
    <recommendedName>
        <fullName evidence="6">EGF-like domain-containing protein</fullName>
    </recommendedName>
</protein>
<keyword evidence="8" id="KW-1185">Reference proteome</keyword>
<keyword evidence="3 4" id="KW-1015">Disulfide bond</keyword>
<reference evidence="7 8" key="1">
    <citation type="submission" date="2013-11" db="EMBL/GenBank/DDBJ databases">
        <title>The Genome Sequence of Phytophthora parasitica P1569.</title>
        <authorList>
            <consortium name="The Broad Institute Genomics Platform"/>
            <person name="Russ C."/>
            <person name="Tyler B."/>
            <person name="Panabieres F."/>
            <person name="Shan W."/>
            <person name="Tripathy S."/>
            <person name="Grunwald N."/>
            <person name="Machado M."/>
            <person name="Johnson C.S."/>
            <person name="Arredondo F."/>
            <person name="Hong C."/>
            <person name="Coffey M."/>
            <person name="Young S.K."/>
            <person name="Zeng Q."/>
            <person name="Gargeya S."/>
            <person name="Fitzgerald M."/>
            <person name="Abouelleil A."/>
            <person name="Alvarado L."/>
            <person name="Chapman S.B."/>
            <person name="Gainer-Dewar J."/>
            <person name="Goldberg J."/>
            <person name="Griggs A."/>
            <person name="Gujja S."/>
            <person name="Hansen M."/>
            <person name="Howarth C."/>
            <person name="Imamovic A."/>
            <person name="Ireland A."/>
            <person name="Larimer J."/>
            <person name="McCowan C."/>
            <person name="Murphy C."/>
            <person name="Pearson M."/>
            <person name="Poon T.W."/>
            <person name="Priest M."/>
            <person name="Roberts A."/>
            <person name="Saif S."/>
            <person name="Shea T."/>
            <person name="Sykes S."/>
            <person name="Wortman J."/>
            <person name="Nusbaum C."/>
            <person name="Birren B."/>
        </authorList>
    </citation>
    <scope>NUCLEOTIDE SEQUENCE [LARGE SCALE GENOMIC DNA]</scope>
    <source>
        <strain evidence="7 8">P1569</strain>
    </source>
</reference>
<evidence type="ECO:0000259" key="6">
    <source>
        <dbReference type="PROSITE" id="PS50026"/>
    </source>
</evidence>
<dbReference type="PANTHER" id="PTHR11219:SF69">
    <property type="entry name" value="TENEURIN-A"/>
    <property type="match status" value="1"/>
</dbReference>
<evidence type="ECO:0000256" key="5">
    <source>
        <dbReference type="SAM" id="SignalP"/>
    </source>
</evidence>
<feature type="domain" description="EGF-like" evidence="6">
    <location>
        <begin position="323"/>
        <end position="359"/>
    </location>
</feature>
<organism evidence="7 8">
    <name type="scientific">Phytophthora nicotianae P1569</name>
    <dbReference type="NCBI Taxonomy" id="1317065"/>
    <lineage>
        <taxon>Eukaryota</taxon>
        <taxon>Sar</taxon>
        <taxon>Stramenopiles</taxon>
        <taxon>Oomycota</taxon>
        <taxon>Peronosporomycetes</taxon>
        <taxon>Peronosporales</taxon>
        <taxon>Peronosporaceae</taxon>
        <taxon>Phytophthora</taxon>
    </lineage>
</organism>
<evidence type="ECO:0000256" key="2">
    <source>
        <dbReference type="ARBA" id="ARBA00022737"/>
    </source>
</evidence>
<dbReference type="PROSITE" id="PS50026">
    <property type="entry name" value="EGF_3"/>
    <property type="match status" value="1"/>
</dbReference>
<dbReference type="eggNOG" id="KOG1225">
    <property type="taxonomic scope" value="Eukaryota"/>
</dbReference>
<accession>V9ET03</accession>
<evidence type="ECO:0000256" key="4">
    <source>
        <dbReference type="PROSITE-ProRule" id="PRU00076"/>
    </source>
</evidence>
<dbReference type="PROSITE" id="PS00022">
    <property type="entry name" value="EGF_1"/>
    <property type="match status" value="1"/>
</dbReference>